<feature type="compositionally biased region" description="Polar residues" evidence="2">
    <location>
        <begin position="234"/>
        <end position="246"/>
    </location>
</feature>
<accession>A0A9P6L0J1</accession>
<feature type="coiled-coil region" evidence="1">
    <location>
        <begin position="300"/>
        <end position="334"/>
    </location>
</feature>
<comment type="caution">
    <text evidence="3">The sequence shown here is derived from an EMBL/GenBank/DDBJ whole genome shotgun (WGS) entry which is preliminary data.</text>
</comment>
<evidence type="ECO:0000313" key="3">
    <source>
        <dbReference type="EMBL" id="KAF9764577.1"/>
    </source>
</evidence>
<dbReference type="AlphaFoldDB" id="A0A9P6L0J1"/>
<keyword evidence="1" id="KW-0175">Coiled coil</keyword>
<gene>
    <name evidence="3" type="ORF">NGRA_0445</name>
</gene>
<dbReference type="Proteomes" id="UP000740883">
    <property type="component" value="Unassembled WGS sequence"/>
</dbReference>
<name>A0A9P6L0J1_9MICR</name>
<organism evidence="3 4">
    <name type="scientific">Nosema granulosis</name>
    <dbReference type="NCBI Taxonomy" id="83296"/>
    <lineage>
        <taxon>Eukaryota</taxon>
        <taxon>Fungi</taxon>
        <taxon>Fungi incertae sedis</taxon>
        <taxon>Microsporidia</taxon>
        <taxon>Nosematidae</taxon>
        <taxon>Nosema</taxon>
    </lineage>
</organism>
<dbReference type="OrthoDB" id="2190888at2759"/>
<keyword evidence="4" id="KW-1185">Reference proteome</keyword>
<proteinExistence type="predicted"/>
<evidence type="ECO:0000313" key="4">
    <source>
        <dbReference type="Proteomes" id="UP000740883"/>
    </source>
</evidence>
<dbReference type="EMBL" id="SBJO01000015">
    <property type="protein sequence ID" value="KAF9764577.1"/>
    <property type="molecule type" value="Genomic_DNA"/>
</dbReference>
<feature type="compositionally biased region" description="Pro residues" evidence="2">
    <location>
        <begin position="171"/>
        <end position="194"/>
    </location>
</feature>
<feature type="coiled-coil region" evidence="1">
    <location>
        <begin position="370"/>
        <end position="460"/>
    </location>
</feature>
<reference evidence="3 4" key="1">
    <citation type="journal article" date="2020" name="Genome Biol. Evol.">
        <title>Comparative genomics of strictly vertically transmitted, feminizing microsporidia endosymbionts of amphipod crustaceans.</title>
        <authorList>
            <person name="Cormier A."/>
            <person name="Chebbi M.A."/>
            <person name="Giraud I."/>
            <person name="Wattier R."/>
            <person name="Teixeira M."/>
            <person name="Gilbert C."/>
            <person name="Rigaud T."/>
            <person name="Cordaux R."/>
        </authorList>
    </citation>
    <scope>NUCLEOTIDE SEQUENCE [LARGE SCALE GENOMIC DNA]</scope>
    <source>
        <strain evidence="3 4">Ou3-Ou53</strain>
    </source>
</reference>
<feature type="region of interest" description="Disordered" evidence="2">
    <location>
        <begin position="134"/>
        <end position="246"/>
    </location>
</feature>
<feature type="compositionally biased region" description="Basic and acidic residues" evidence="2">
    <location>
        <begin position="140"/>
        <end position="151"/>
    </location>
</feature>
<protein>
    <submittedName>
        <fullName evidence="3">Uncharacterized protein</fullName>
    </submittedName>
</protein>
<evidence type="ECO:0000256" key="1">
    <source>
        <dbReference type="SAM" id="Coils"/>
    </source>
</evidence>
<evidence type="ECO:0000256" key="2">
    <source>
        <dbReference type="SAM" id="MobiDB-lite"/>
    </source>
</evidence>
<sequence>MKILELQRILANLSFILSKVLVIDDLGVTNSLKTNKKVLIDKVRQKINSGNEEVVIYGKNEINRDTRISSREIDLKNKLKKQKELQEQIQRLNNQKIINNLKKLIGMQEPAFNNSQKEKNPNVVRDFEGMSGGIEIDEPVIERSPYERPPQERLSTQFDRPPYEKPIIERTPPPPYDRSPPPSSYERTPPPPYDRSPQPLLFNLDTIPPQEYSPPPPSYSFQPNSTKKNDPYDFNSSPPNNNTEYSHTQHFVFDDFPGKNQTINDNISVLRNEEKANLLKAINNRKEYLRIKIGEVHTKKEKIAQQLGDYKAKIDEIVNRINSIKNNRDSLLTKMNMEKNHISNLTQNSKDIKDKENKLKALIRVTRNEIIRYKSLLENEKSKMDVLEKQYEVYDNTLRRYEGDINQEGNNLSKFTNDLSKYENDLKDLNSMFSLYSNKNNELNEELKRQGRLESNLQIEESKIDRNHIDDLI</sequence>